<protein>
    <submittedName>
        <fullName evidence="1">Uncharacterized protein</fullName>
    </submittedName>
</protein>
<dbReference type="EMBL" id="MU394312">
    <property type="protein sequence ID" value="KAI6086802.1"/>
    <property type="molecule type" value="Genomic_DNA"/>
</dbReference>
<reference evidence="1 2" key="1">
    <citation type="journal article" date="2022" name="New Phytol.">
        <title>Ecological generalism drives hyperdiversity of secondary metabolite gene clusters in xylarialean endophytes.</title>
        <authorList>
            <person name="Franco M.E.E."/>
            <person name="Wisecaver J.H."/>
            <person name="Arnold A.E."/>
            <person name="Ju Y.M."/>
            <person name="Slot J.C."/>
            <person name="Ahrendt S."/>
            <person name="Moore L.P."/>
            <person name="Eastman K.E."/>
            <person name="Scott K."/>
            <person name="Konkel Z."/>
            <person name="Mondo S.J."/>
            <person name="Kuo A."/>
            <person name="Hayes R.D."/>
            <person name="Haridas S."/>
            <person name="Andreopoulos B."/>
            <person name="Riley R."/>
            <person name="LaButti K."/>
            <person name="Pangilinan J."/>
            <person name="Lipzen A."/>
            <person name="Amirebrahimi M."/>
            <person name="Yan J."/>
            <person name="Adam C."/>
            <person name="Keymanesh K."/>
            <person name="Ng V."/>
            <person name="Louie K."/>
            <person name="Northen T."/>
            <person name="Drula E."/>
            <person name="Henrissat B."/>
            <person name="Hsieh H.M."/>
            <person name="Youens-Clark K."/>
            <person name="Lutzoni F."/>
            <person name="Miadlikowska J."/>
            <person name="Eastwood D.C."/>
            <person name="Hamelin R.C."/>
            <person name="Grigoriev I.V."/>
            <person name="U'Ren J.M."/>
        </authorList>
    </citation>
    <scope>NUCLEOTIDE SEQUENCE [LARGE SCALE GENOMIC DNA]</scope>
    <source>
        <strain evidence="1 2">ER1909</strain>
    </source>
</reference>
<sequence length="382" mass="44184">MWHDHIDSVGMILDRPKLFEITNDHFDWESFMEPYEVLGHIPSVKMAEYVISRGWKPPHNVLYDIGADRYLYKENRADLLKVMVRNGADVNAVDVEGIEGVTPLINACYRVNPLAIEALLELGADPNMTSPSKYCEPIGSPNRDLGRPIDMLLDSDNWQDDWLYPNWRKVAQAQYKSIKALIEHGAEISLPPGVQGFKNPVQTFLENIWALLCPPLKRVSIQKEEDNLRWDRLPVLRKVPLASEEDDVTVEQLLELLLAVDIRPLDKLCDIVLDSTAEYSEFAKGLRGKERLHAILPHVKTIHTRHEELEVDEVDLHRLNPCLYTIKWNDGNDKFEGLDEPYDKHLDYYKPRDGNGYLKYHPKSETRCFHYDVNGSIYRQFP</sequence>
<proteinExistence type="predicted"/>
<accession>A0ACC0D2L9</accession>
<keyword evidence="2" id="KW-1185">Reference proteome</keyword>
<evidence type="ECO:0000313" key="2">
    <source>
        <dbReference type="Proteomes" id="UP001497680"/>
    </source>
</evidence>
<evidence type="ECO:0000313" key="1">
    <source>
        <dbReference type="EMBL" id="KAI6086802.1"/>
    </source>
</evidence>
<organism evidence="1 2">
    <name type="scientific">Hypoxylon rubiginosum</name>
    <dbReference type="NCBI Taxonomy" id="110542"/>
    <lineage>
        <taxon>Eukaryota</taxon>
        <taxon>Fungi</taxon>
        <taxon>Dikarya</taxon>
        <taxon>Ascomycota</taxon>
        <taxon>Pezizomycotina</taxon>
        <taxon>Sordariomycetes</taxon>
        <taxon>Xylariomycetidae</taxon>
        <taxon>Xylariales</taxon>
        <taxon>Hypoxylaceae</taxon>
        <taxon>Hypoxylon</taxon>
    </lineage>
</organism>
<gene>
    <name evidence="1" type="ORF">F4821DRAFT_259561</name>
</gene>
<dbReference type="Proteomes" id="UP001497680">
    <property type="component" value="Unassembled WGS sequence"/>
</dbReference>
<comment type="caution">
    <text evidence="1">The sequence shown here is derived from an EMBL/GenBank/DDBJ whole genome shotgun (WGS) entry which is preliminary data.</text>
</comment>
<name>A0ACC0D2L9_9PEZI</name>